<accession>A0A8S5MKW3</accession>
<dbReference type="EMBL" id="BK014925">
    <property type="protein sequence ID" value="DAD82864.1"/>
    <property type="molecule type" value="Genomic_DNA"/>
</dbReference>
<name>A0A8S5MKW3_9CAUD</name>
<proteinExistence type="predicted"/>
<evidence type="ECO:0000313" key="1">
    <source>
        <dbReference type="EMBL" id="DAD82864.1"/>
    </source>
</evidence>
<organism evidence="1">
    <name type="scientific">Siphoviridae sp. ctXZx16</name>
    <dbReference type="NCBI Taxonomy" id="2826371"/>
    <lineage>
        <taxon>Viruses</taxon>
        <taxon>Duplodnaviria</taxon>
        <taxon>Heunggongvirae</taxon>
        <taxon>Uroviricota</taxon>
        <taxon>Caudoviricetes</taxon>
    </lineage>
</organism>
<sequence length="72" mass="8425">MRISSDIDSVITFLKEKKKEGYKSVELVDDERARGWATIDPEFGTPVLKFIFNEREKEVIGIDVRTKETKYK</sequence>
<reference evidence="1" key="1">
    <citation type="journal article" date="2021" name="Proc. Natl. Acad. Sci. U.S.A.">
        <title>A Catalog of Tens of Thousands of Viruses from Human Metagenomes Reveals Hidden Associations with Chronic Diseases.</title>
        <authorList>
            <person name="Tisza M.J."/>
            <person name="Buck C.B."/>
        </authorList>
    </citation>
    <scope>NUCLEOTIDE SEQUENCE</scope>
    <source>
        <strain evidence="1">CtXZx16</strain>
    </source>
</reference>
<protein>
    <submittedName>
        <fullName evidence="1">Uncharacterized protein</fullName>
    </submittedName>
</protein>